<sequence>GGECYEIKSRTSQNKFIKVVYVQHLRPYFKRDADVIRNNTLDEEKDSSAENEDPAEDHQEVSVITEPSLSRHYLRRNRRHPKRFEQYVS</sequence>
<comment type="caution">
    <text evidence="2">The sequence shown here is derived from an EMBL/GenBank/DDBJ whole genome shotgun (WGS) entry which is preliminary data.</text>
</comment>
<organism evidence="2 3">
    <name type="scientific">Trichonephila clavata</name>
    <name type="common">Joro spider</name>
    <name type="synonym">Nephila clavata</name>
    <dbReference type="NCBI Taxonomy" id="2740835"/>
    <lineage>
        <taxon>Eukaryota</taxon>
        <taxon>Metazoa</taxon>
        <taxon>Ecdysozoa</taxon>
        <taxon>Arthropoda</taxon>
        <taxon>Chelicerata</taxon>
        <taxon>Arachnida</taxon>
        <taxon>Araneae</taxon>
        <taxon>Araneomorphae</taxon>
        <taxon>Entelegynae</taxon>
        <taxon>Araneoidea</taxon>
        <taxon>Nephilidae</taxon>
        <taxon>Trichonephila</taxon>
    </lineage>
</organism>
<protein>
    <submittedName>
        <fullName evidence="2">Uncharacterized protein</fullName>
    </submittedName>
</protein>
<dbReference type="OrthoDB" id="10475131at2759"/>
<feature type="non-terminal residue" evidence="2">
    <location>
        <position position="1"/>
    </location>
</feature>
<accession>A0A8X6K930</accession>
<gene>
    <name evidence="2" type="ORF">TNCT_609671</name>
</gene>
<dbReference type="AlphaFoldDB" id="A0A8X6K930"/>
<evidence type="ECO:0000313" key="3">
    <source>
        <dbReference type="Proteomes" id="UP000887116"/>
    </source>
</evidence>
<evidence type="ECO:0000256" key="1">
    <source>
        <dbReference type="SAM" id="MobiDB-lite"/>
    </source>
</evidence>
<keyword evidence="3" id="KW-1185">Reference proteome</keyword>
<dbReference type="EMBL" id="BMAO01000765">
    <property type="protein sequence ID" value="GFQ69065.1"/>
    <property type="molecule type" value="Genomic_DNA"/>
</dbReference>
<proteinExistence type="predicted"/>
<dbReference type="Proteomes" id="UP000887116">
    <property type="component" value="Unassembled WGS sequence"/>
</dbReference>
<name>A0A8X6K930_TRICU</name>
<reference evidence="2" key="1">
    <citation type="submission" date="2020-07" db="EMBL/GenBank/DDBJ databases">
        <title>Multicomponent nature underlies the extraordinary mechanical properties of spider dragline silk.</title>
        <authorList>
            <person name="Kono N."/>
            <person name="Nakamura H."/>
            <person name="Mori M."/>
            <person name="Yoshida Y."/>
            <person name="Ohtoshi R."/>
            <person name="Malay A.D."/>
            <person name="Moran D.A.P."/>
            <person name="Tomita M."/>
            <person name="Numata K."/>
            <person name="Arakawa K."/>
        </authorList>
    </citation>
    <scope>NUCLEOTIDE SEQUENCE</scope>
</reference>
<feature type="region of interest" description="Disordered" evidence="1">
    <location>
        <begin position="40"/>
        <end position="76"/>
    </location>
</feature>
<evidence type="ECO:0000313" key="2">
    <source>
        <dbReference type="EMBL" id="GFQ69065.1"/>
    </source>
</evidence>